<evidence type="ECO:0000259" key="3">
    <source>
        <dbReference type="PROSITE" id="PS50835"/>
    </source>
</evidence>
<feature type="compositionally biased region" description="Polar residues" evidence="1">
    <location>
        <begin position="175"/>
        <end position="193"/>
    </location>
</feature>
<keyword evidence="2" id="KW-1133">Transmembrane helix</keyword>
<dbReference type="Gene3D" id="2.60.40.10">
    <property type="entry name" value="Immunoglobulins"/>
    <property type="match status" value="1"/>
</dbReference>
<reference evidence="4" key="1">
    <citation type="submission" date="2022-08" db="EMBL/GenBank/DDBJ databases">
        <title>Genome sequencing of akame (Lates japonicus).</title>
        <authorList>
            <person name="Hashiguchi Y."/>
            <person name="Takahashi H."/>
        </authorList>
    </citation>
    <scope>NUCLEOTIDE SEQUENCE</scope>
    <source>
        <strain evidence="4">Kochi</strain>
    </source>
</reference>
<dbReference type="InterPro" id="IPR013783">
    <property type="entry name" value="Ig-like_fold"/>
</dbReference>
<feature type="transmembrane region" description="Helical" evidence="2">
    <location>
        <begin position="146"/>
        <end position="168"/>
    </location>
</feature>
<keyword evidence="2" id="KW-0812">Transmembrane</keyword>
<keyword evidence="5" id="KW-1185">Reference proteome</keyword>
<evidence type="ECO:0000313" key="5">
    <source>
        <dbReference type="Proteomes" id="UP001279410"/>
    </source>
</evidence>
<proteinExistence type="predicted"/>
<dbReference type="PROSITE" id="PS50835">
    <property type="entry name" value="IG_LIKE"/>
    <property type="match status" value="1"/>
</dbReference>
<accession>A0AAD3MJ85</accession>
<protein>
    <submittedName>
        <fullName evidence="4">Hemicentin-2-like isoform X1</fullName>
    </submittedName>
</protein>
<evidence type="ECO:0000313" key="4">
    <source>
        <dbReference type="EMBL" id="GLD54486.1"/>
    </source>
</evidence>
<dbReference type="InterPro" id="IPR036179">
    <property type="entry name" value="Ig-like_dom_sf"/>
</dbReference>
<comment type="caution">
    <text evidence="4">The sequence shown here is derived from an EMBL/GenBank/DDBJ whole genome shotgun (WGS) entry which is preliminary data.</text>
</comment>
<feature type="region of interest" description="Disordered" evidence="1">
    <location>
        <begin position="175"/>
        <end position="230"/>
    </location>
</feature>
<name>A0AAD3MJ85_LATJO</name>
<sequence>MEQVQSSDHLQLRGIYRPDHLVLDLHRLDLRDEPPISRLGSSTASMKLHLTLRTAIPAGSSTKPLTGLVWRFNHSQIIVTKSGANVKYTVSEEWRQQVKGVSESGSLMLQDLSSHHEGIYSCEVSDAEETLITNTFLRREKSQVNVAGIVVGLLVTVILLVAVAVLVWRWKKKTGQNGESNQGPNNNETQTRTMELEKLTNGATHHENEENPKDDGNTDSLKITLHSPEV</sequence>
<evidence type="ECO:0000256" key="1">
    <source>
        <dbReference type="SAM" id="MobiDB-lite"/>
    </source>
</evidence>
<feature type="compositionally biased region" description="Basic and acidic residues" evidence="1">
    <location>
        <begin position="194"/>
        <end position="216"/>
    </location>
</feature>
<organism evidence="4 5">
    <name type="scientific">Lates japonicus</name>
    <name type="common">Japanese lates</name>
    <dbReference type="NCBI Taxonomy" id="270547"/>
    <lineage>
        <taxon>Eukaryota</taxon>
        <taxon>Metazoa</taxon>
        <taxon>Chordata</taxon>
        <taxon>Craniata</taxon>
        <taxon>Vertebrata</taxon>
        <taxon>Euteleostomi</taxon>
        <taxon>Actinopterygii</taxon>
        <taxon>Neopterygii</taxon>
        <taxon>Teleostei</taxon>
        <taxon>Neoteleostei</taxon>
        <taxon>Acanthomorphata</taxon>
        <taxon>Carangaria</taxon>
        <taxon>Carangaria incertae sedis</taxon>
        <taxon>Centropomidae</taxon>
        <taxon>Lates</taxon>
    </lineage>
</organism>
<dbReference type="SUPFAM" id="SSF48726">
    <property type="entry name" value="Immunoglobulin"/>
    <property type="match status" value="1"/>
</dbReference>
<dbReference type="InterPro" id="IPR007110">
    <property type="entry name" value="Ig-like_dom"/>
</dbReference>
<gene>
    <name evidence="4" type="ORF">AKAME5_000709200</name>
</gene>
<keyword evidence="2" id="KW-0472">Membrane</keyword>
<feature type="domain" description="Ig-like" evidence="3">
    <location>
        <begin position="34"/>
        <end position="133"/>
    </location>
</feature>
<dbReference type="EMBL" id="BRZM01000020">
    <property type="protein sequence ID" value="GLD54486.1"/>
    <property type="molecule type" value="Genomic_DNA"/>
</dbReference>
<dbReference type="AlphaFoldDB" id="A0AAD3MJ85"/>
<evidence type="ECO:0000256" key="2">
    <source>
        <dbReference type="SAM" id="Phobius"/>
    </source>
</evidence>
<dbReference type="Proteomes" id="UP001279410">
    <property type="component" value="Unassembled WGS sequence"/>
</dbReference>